<dbReference type="Proteomes" id="UP000650081">
    <property type="component" value="Unassembled WGS sequence"/>
</dbReference>
<dbReference type="EMBL" id="JACSIT010000118">
    <property type="protein sequence ID" value="MBC6995164.1"/>
    <property type="molecule type" value="Genomic_DNA"/>
</dbReference>
<organism evidence="2 3">
    <name type="scientific">Neolewinella lacunae</name>
    <dbReference type="NCBI Taxonomy" id="1517758"/>
    <lineage>
        <taxon>Bacteria</taxon>
        <taxon>Pseudomonadati</taxon>
        <taxon>Bacteroidota</taxon>
        <taxon>Saprospiria</taxon>
        <taxon>Saprospirales</taxon>
        <taxon>Lewinellaceae</taxon>
        <taxon>Neolewinella</taxon>
    </lineage>
</organism>
<evidence type="ECO:0000313" key="3">
    <source>
        <dbReference type="Proteomes" id="UP000650081"/>
    </source>
</evidence>
<evidence type="ECO:0000256" key="1">
    <source>
        <dbReference type="SAM" id="MobiDB-lite"/>
    </source>
</evidence>
<accession>A0A923PPM6</accession>
<feature type="region of interest" description="Disordered" evidence="1">
    <location>
        <begin position="153"/>
        <end position="191"/>
    </location>
</feature>
<reference evidence="2" key="1">
    <citation type="submission" date="2020-08" db="EMBL/GenBank/DDBJ databases">
        <title>Lewinella bacteria from marine environments.</title>
        <authorList>
            <person name="Zhong Y."/>
        </authorList>
    </citation>
    <scope>NUCLEOTIDE SEQUENCE</scope>
    <source>
        <strain evidence="2">KCTC 42187</strain>
    </source>
</reference>
<name>A0A923PPM6_9BACT</name>
<keyword evidence="3" id="KW-1185">Reference proteome</keyword>
<sequence length="351" mass="38579">MKYLALLLLISVALLAYFQWLEPPTPEEVPCTVCIVDEFYDQVRMEKGMDWSKELDTGIEGKLTAKVQQIIDAEGSGHTRVKVDENHLDKVVREILVADPEITQKANLLRGVACTFERLYCQSKILSEEEKEARREIIIEEFKKKIYALVDGSGGHTKQPTEPKPEKTVVSPETRTDKARIAPSPSDAPVEKNAATNWLTSSKHYNISLQGYSGKDVGLSGSISMHLGRKGFAVSNSLLSSAFIAKHSAKLWQGDAGTIGRILPTDQLKCICTVRSNLETSSKTMEGRAFNVVSGNTEIGLLVLSSEEYFTVNISKSGAGPAGDATLAMQDYTEKLLGSNEFAQLPLHLCR</sequence>
<proteinExistence type="predicted"/>
<evidence type="ECO:0000313" key="2">
    <source>
        <dbReference type="EMBL" id="MBC6995164.1"/>
    </source>
</evidence>
<protein>
    <submittedName>
        <fullName evidence="2">Uncharacterized protein</fullName>
    </submittedName>
</protein>
<dbReference type="RefSeq" id="WP_187467211.1">
    <property type="nucleotide sequence ID" value="NZ_JACSIT010000118.1"/>
</dbReference>
<dbReference type="AlphaFoldDB" id="A0A923PPM6"/>
<gene>
    <name evidence="2" type="ORF">H9S92_13370</name>
</gene>
<comment type="caution">
    <text evidence="2">The sequence shown here is derived from an EMBL/GenBank/DDBJ whole genome shotgun (WGS) entry which is preliminary data.</text>
</comment>